<dbReference type="Proteomes" id="UP000192708">
    <property type="component" value="Unassembled WGS sequence"/>
</dbReference>
<organism evidence="3 4">
    <name type="scientific">Polynucleobacter kasalickyi</name>
    <dbReference type="NCBI Taxonomy" id="1938817"/>
    <lineage>
        <taxon>Bacteria</taxon>
        <taxon>Pseudomonadati</taxon>
        <taxon>Pseudomonadota</taxon>
        <taxon>Betaproteobacteria</taxon>
        <taxon>Burkholderiales</taxon>
        <taxon>Burkholderiaceae</taxon>
        <taxon>Polynucleobacter</taxon>
    </lineage>
</organism>
<evidence type="ECO:0000259" key="2">
    <source>
        <dbReference type="Pfam" id="PF04909"/>
    </source>
</evidence>
<dbReference type="GO" id="GO:0005737">
    <property type="term" value="C:cytoplasm"/>
    <property type="evidence" value="ECO:0007669"/>
    <property type="project" value="TreeGrafter"/>
</dbReference>
<evidence type="ECO:0000313" key="3">
    <source>
        <dbReference type="EMBL" id="SMC30325.1"/>
    </source>
</evidence>
<name>A0A1W1Y2G4_9BURK</name>
<keyword evidence="4" id="KW-1185">Reference proteome</keyword>
<accession>A0A1W1Y2G4</accession>
<dbReference type="PANTHER" id="PTHR21240">
    <property type="entry name" value="2-AMINO-3-CARBOXYLMUCONATE-6-SEMIALDEHYDE DECARBOXYLASE"/>
    <property type="match status" value="1"/>
</dbReference>
<dbReference type="PANTHER" id="PTHR21240:SF28">
    <property type="entry name" value="ISO-OROTATE DECARBOXYLASE (EUROFUNG)"/>
    <property type="match status" value="1"/>
</dbReference>
<dbReference type="STRING" id="1938817.SAMN06296008_101150"/>
<dbReference type="InterPro" id="IPR032466">
    <property type="entry name" value="Metal_Hydrolase"/>
</dbReference>
<dbReference type="AlphaFoldDB" id="A0A1W1Y2G4"/>
<dbReference type="OrthoDB" id="149172at2"/>
<feature type="domain" description="Amidohydrolase-related" evidence="2">
    <location>
        <begin position="74"/>
        <end position="336"/>
    </location>
</feature>
<keyword evidence="3" id="KW-0378">Hydrolase</keyword>
<dbReference type="InterPro" id="IPR032465">
    <property type="entry name" value="ACMSD"/>
</dbReference>
<protein>
    <submittedName>
        <fullName evidence="3">Predicted metal-dependent hydrolase, TIM-barrel fold</fullName>
    </submittedName>
</protein>
<evidence type="ECO:0000256" key="1">
    <source>
        <dbReference type="ARBA" id="ARBA00023239"/>
    </source>
</evidence>
<dbReference type="RefSeq" id="WP_084281946.1">
    <property type="nucleotide sequence ID" value="NZ_FWXJ01000001.1"/>
</dbReference>
<dbReference type="Gene3D" id="3.20.20.140">
    <property type="entry name" value="Metal-dependent hydrolases"/>
    <property type="match status" value="1"/>
</dbReference>
<dbReference type="EMBL" id="FWXJ01000001">
    <property type="protein sequence ID" value="SMC30325.1"/>
    <property type="molecule type" value="Genomic_DNA"/>
</dbReference>
<dbReference type="GO" id="GO:0016787">
    <property type="term" value="F:hydrolase activity"/>
    <property type="evidence" value="ECO:0007669"/>
    <property type="project" value="UniProtKB-KW"/>
</dbReference>
<reference evidence="3 4" key="1">
    <citation type="submission" date="2017-04" db="EMBL/GenBank/DDBJ databases">
        <authorList>
            <person name="Afonso C.L."/>
            <person name="Miller P.J."/>
            <person name="Scott M.A."/>
            <person name="Spackman E."/>
            <person name="Goraichik I."/>
            <person name="Dimitrov K.M."/>
            <person name="Suarez D.L."/>
            <person name="Swayne D.E."/>
        </authorList>
    </citation>
    <scope>NUCLEOTIDE SEQUENCE [LARGE SCALE GENOMIC DNA]</scope>
    <source>
        <strain evidence="3 4">VK13</strain>
    </source>
</reference>
<dbReference type="InterPro" id="IPR006680">
    <property type="entry name" value="Amidohydro-rel"/>
</dbReference>
<dbReference type="GO" id="GO:0016831">
    <property type="term" value="F:carboxy-lyase activity"/>
    <property type="evidence" value="ECO:0007669"/>
    <property type="project" value="InterPro"/>
</dbReference>
<dbReference type="Pfam" id="PF04909">
    <property type="entry name" value="Amidohydro_2"/>
    <property type="match status" value="1"/>
</dbReference>
<gene>
    <name evidence="3" type="ORF">SAMN06296008_101150</name>
</gene>
<keyword evidence="1" id="KW-0456">Lyase</keyword>
<dbReference type="SUPFAM" id="SSF51556">
    <property type="entry name" value="Metallo-dependent hydrolases"/>
    <property type="match status" value="1"/>
</dbReference>
<sequence>MDTNQPCIDIYNHVMPLKYLEEMKIHSSDPGLAKRMSSLKLLWDIPARVEMLKKWPHVKQILSLAVPSPEMLGGPDLSPQLARIANEGMYEMCQTWPDQFPSFVASLPMNNPAAALEEMAFAIEKMGAVGVQILTSVNGRAIDNPEFLPIFERMANHYQLPIWMHPIRLANKPDYVDEEKSKYEFWQVLGWPAETSLAMTRMVFSGLFDKVPDLKLITHHCGGMLPYFGGRAETLWAQLGARSSDGAEKDVLKNLKKAPIDYFKMFYGDTVLGGSASALRCGLDFFGSEQVVFASDCPFDPEGGEMYIREGIKSVFSVGLSPEDIHKVCCGNAAQLMKQDFFK</sequence>
<proteinExistence type="predicted"/>
<dbReference type="GO" id="GO:0019748">
    <property type="term" value="P:secondary metabolic process"/>
    <property type="evidence" value="ECO:0007669"/>
    <property type="project" value="TreeGrafter"/>
</dbReference>
<evidence type="ECO:0000313" key="4">
    <source>
        <dbReference type="Proteomes" id="UP000192708"/>
    </source>
</evidence>